<proteinExistence type="predicted"/>
<name>A0A8H6ZAJ7_9AGAR</name>
<feature type="region of interest" description="Disordered" evidence="1">
    <location>
        <begin position="1"/>
        <end position="23"/>
    </location>
</feature>
<dbReference type="AlphaFoldDB" id="A0A8H6ZAJ7"/>
<dbReference type="Pfam" id="PF18758">
    <property type="entry name" value="KDZ"/>
    <property type="match status" value="1"/>
</dbReference>
<evidence type="ECO:0008006" key="4">
    <source>
        <dbReference type="Google" id="ProtNLM"/>
    </source>
</evidence>
<feature type="region of interest" description="Disordered" evidence="1">
    <location>
        <begin position="1056"/>
        <end position="1096"/>
    </location>
</feature>
<feature type="region of interest" description="Disordered" evidence="1">
    <location>
        <begin position="1122"/>
        <end position="1161"/>
    </location>
</feature>
<keyword evidence="3" id="KW-1185">Reference proteome</keyword>
<evidence type="ECO:0000313" key="3">
    <source>
        <dbReference type="Proteomes" id="UP000620124"/>
    </source>
</evidence>
<dbReference type="Proteomes" id="UP000620124">
    <property type="component" value="Unassembled WGS sequence"/>
</dbReference>
<evidence type="ECO:0000313" key="2">
    <source>
        <dbReference type="EMBL" id="KAF7372185.1"/>
    </source>
</evidence>
<dbReference type="PANTHER" id="PTHR33096">
    <property type="entry name" value="CXC2 DOMAIN-CONTAINING PROTEIN"/>
    <property type="match status" value="1"/>
</dbReference>
<dbReference type="EMBL" id="JACAZI010000001">
    <property type="protein sequence ID" value="KAF7372185.1"/>
    <property type="molecule type" value="Genomic_DNA"/>
</dbReference>
<feature type="compositionally biased region" description="Basic and acidic residues" evidence="1">
    <location>
        <begin position="1"/>
        <end position="11"/>
    </location>
</feature>
<sequence>MRKKGLSERSTVRYGSRLRPNARQKGNSITSRLLGLVLCSTILDVDMADADRYDGALDSGFNDDEWDDVPLPPGEEGVYMSHAGGETVLHQVMEGVWPGCGDPRTRSMHVQNQVDSWTEQIPLLVDAYLQYKNNGPIALDTRYSDWPLTVVGFDESGLQSFAHAFDALKVNETLIRHGYLGSSPDKPALAILLRTLEIYHQIHRICPRFTIDSLAKTLNYLHKVPRKTYLAKQLTNAYDAYLEIQHCVDQRVKVSLGRDETWDAKGVCPPCFYRVQNEPHLKYSFLGALDGGNSLKLVDSTFRAGNPRFDNRKLTSFRWLTPMEVDRYKDEVKNSPKMSMATPTLLAAVAASLAAGSSTASSAAQSSATPDSNTPSTAVISDTAPFTSSSANADLANGVDGTVDDDVAWLNVNELTSEESDELARCLNTCVERWKAAGPEARKKMFALFAVAGIFISVCRHGHVLLICDMIRSGELMKYLLAIVARLFELYSSDIAPGYDIMCVFYKTLLRSSLGHDTVKLRLRGVVPAFHGHAHNWGCQLGWHPMYIEGVGLEDFEECERTFSLSNHLASCMRLATPFHRQQQIDEHFHFHNKIRNFIFQNYHQAVKKITLNTIKLQALEEQLHTTAADYVQDIKDEASHLECFALNLPTLQRQWITWCSWLSTIPPTSRAAERDFKNLDYLITVKGYTAPQIQLVRTRYRTTHTRLVLIDEELTRFEEENGYVERSTSGHQEYQDAVLMMVQRHYWRTLDELERLVVQRLMELTKLSMSGVTYKLRDKIGKALKTRANAIHRAVNTYNIAAAALHPPQEQLSFVQVLKTVSLAEFDLLRDTCNDICNLPWTNPARREAATLYFGILRAREEIQCLNVEITRLLTFMLDEHVDYYIAIQNNYLQDPNLARELSDRWAYQVGRDPTLNLHYPLPPWATHTLRLQQVVVEIEEDDADVETPRELEGVDGDILGEIREFIATGLAKIVGRQLDMEYVHYEECIVLRYSMELVGWTANKFANPSELSSSLSILTTLRDALKNGECQWVKLSWEERRACQAKWDTGVADGTIIPKTRNPHSDVGKPHKRKHNKNVPIVTSPPASQAATAPLTKQCKTTTHAVDQAPKKPHAKLNKENKMAKKTAVGSKKSVTGGMRDDETTRKTTNDEPALPVPTGTVPNILAVSAISPASALPPASNPMMTIDPVLLA</sequence>
<feature type="compositionally biased region" description="Basic and acidic residues" evidence="1">
    <location>
        <begin position="1141"/>
        <end position="1152"/>
    </location>
</feature>
<accession>A0A8H6ZAJ7</accession>
<feature type="compositionally biased region" description="Low complexity" evidence="1">
    <location>
        <begin position="1086"/>
        <end position="1096"/>
    </location>
</feature>
<reference evidence="2" key="1">
    <citation type="submission" date="2020-05" db="EMBL/GenBank/DDBJ databases">
        <title>Mycena genomes resolve the evolution of fungal bioluminescence.</title>
        <authorList>
            <person name="Tsai I.J."/>
        </authorList>
    </citation>
    <scope>NUCLEOTIDE SEQUENCE</scope>
    <source>
        <strain evidence="2">CCC161011</strain>
    </source>
</reference>
<protein>
    <recommendedName>
        <fullName evidence="4">CxC2-like cysteine cluster KDZ transposase-associated domain-containing protein</fullName>
    </recommendedName>
</protein>
<evidence type="ECO:0000256" key="1">
    <source>
        <dbReference type="SAM" id="MobiDB-lite"/>
    </source>
</evidence>
<gene>
    <name evidence="2" type="ORF">MVEN_00077700</name>
</gene>
<organism evidence="2 3">
    <name type="scientific">Mycena venus</name>
    <dbReference type="NCBI Taxonomy" id="2733690"/>
    <lineage>
        <taxon>Eukaryota</taxon>
        <taxon>Fungi</taxon>
        <taxon>Dikarya</taxon>
        <taxon>Basidiomycota</taxon>
        <taxon>Agaricomycotina</taxon>
        <taxon>Agaricomycetes</taxon>
        <taxon>Agaricomycetidae</taxon>
        <taxon>Agaricales</taxon>
        <taxon>Marasmiineae</taxon>
        <taxon>Mycenaceae</taxon>
        <taxon>Mycena</taxon>
    </lineage>
</organism>
<dbReference type="PANTHER" id="PTHR33096:SF1">
    <property type="entry name" value="CXC1-LIKE CYSTEINE CLUSTER ASSOCIATED WITH KDZ TRANSPOSASES DOMAIN-CONTAINING PROTEIN"/>
    <property type="match status" value="1"/>
</dbReference>
<dbReference type="InterPro" id="IPR040521">
    <property type="entry name" value="KDZ"/>
</dbReference>
<dbReference type="OrthoDB" id="2505969at2759"/>
<comment type="caution">
    <text evidence="2">The sequence shown here is derived from an EMBL/GenBank/DDBJ whole genome shotgun (WGS) entry which is preliminary data.</text>
</comment>